<dbReference type="PANTHER" id="PTHR21505:SF12">
    <property type="entry name" value="MADF DOMAIN-CONTAINING PROTEIN-RELATED"/>
    <property type="match status" value="1"/>
</dbReference>
<evidence type="ECO:0000256" key="1">
    <source>
        <dbReference type="SAM" id="MobiDB-lite"/>
    </source>
</evidence>
<evidence type="ECO:0000259" key="2">
    <source>
        <dbReference type="PROSITE" id="PS51029"/>
    </source>
</evidence>
<feature type="domain" description="MADF" evidence="2">
    <location>
        <begin position="23"/>
        <end position="121"/>
    </location>
</feature>
<dbReference type="SMART" id="SM00595">
    <property type="entry name" value="MADF"/>
    <property type="match status" value="1"/>
</dbReference>
<protein>
    <recommendedName>
        <fullName evidence="2">MADF domain-containing protein</fullName>
    </recommendedName>
</protein>
<dbReference type="Proteomes" id="UP000683360">
    <property type="component" value="Unassembled WGS sequence"/>
</dbReference>
<sequence>MYARKSGRDCNEGLFLTRAQTDRLIELYKGDIGLWDMSSPVYHNKDRRRKALLSILDTLREEYPGFDATVDQLQYKLSNLRGYYSRELSKIRKSQRMGTDDVYISSWRLFEPLDSFLRQHIIPRKAPTCDVVDLETSCKTEPEDYDTDEELYLVSDETEEQSSNSSLPNHAYHIQQAQEHHHMSMHSEDQTNDPAIYHGTNTMSMVPVISGTRSLIPEIEHRPESSTRMKRPRHSGPETVISETDSLEYDTRIKAKGTRLLTSQSSDRDSMNLNTENKPEEQKLACTDEDDDGLFARYIAMEMRKIKDPRTKAYVKFKIHSIIYESQFGAIPSNINM</sequence>
<feature type="region of interest" description="Disordered" evidence="1">
    <location>
        <begin position="261"/>
        <end position="281"/>
    </location>
</feature>
<organism evidence="3 4">
    <name type="scientific">Mytilus edulis</name>
    <name type="common">Blue mussel</name>
    <dbReference type="NCBI Taxonomy" id="6550"/>
    <lineage>
        <taxon>Eukaryota</taxon>
        <taxon>Metazoa</taxon>
        <taxon>Spiralia</taxon>
        <taxon>Lophotrochozoa</taxon>
        <taxon>Mollusca</taxon>
        <taxon>Bivalvia</taxon>
        <taxon>Autobranchia</taxon>
        <taxon>Pteriomorphia</taxon>
        <taxon>Mytilida</taxon>
        <taxon>Mytiloidea</taxon>
        <taxon>Mytilidae</taxon>
        <taxon>Mytilinae</taxon>
        <taxon>Mytilus</taxon>
    </lineage>
</organism>
<name>A0A8S3R9Y5_MYTED</name>
<dbReference type="PROSITE" id="PS51029">
    <property type="entry name" value="MADF"/>
    <property type="match status" value="1"/>
</dbReference>
<dbReference type="AlphaFoldDB" id="A0A8S3R9Y5"/>
<keyword evidence="4" id="KW-1185">Reference proteome</keyword>
<dbReference type="InterPro" id="IPR006578">
    <property type="entry name" value="MADF-dom"/>
</dbReference>
<reference evidence="3" key="1">
    <citation type="submission" date="2021-03" db="EMBL/GenBank/DDBJ databases">
        <authorList>
            <person name="Bekaert M."/>
        </authorList>
    </citation>
    <scope>NUCLEOTIDE SEQUENCE</scope>
</reference>
<dbReference type="OrthoDB" id="6146859at2759"/>
<accession>A0A8S3R9Y5</accession>
<evidence type="ECO:0000313" key="3">
    <source>
        <dbReference type="EMBL" id="CAG2205440.1"/>
    </source>
</evidence>
<feature type="compositionally biased region" description="Polar residues" evidence="1">
    <location>
        <begin position="261"/>
        <end position="276"/>
    </location>
</feature>
<dbReference type="EMBL" id="CAJPWZ010001022">
    <property type="protein sequence ID" value="CAG2205440.1"/>
    <property type="molecule type" value="Genomic_DNA"/>
</dbReference>
<proteinExistence type="predicted"/>
<comment type="caution">
    <text evidence="3">The sequence shown here is derived from an EMBL/GenBank/DDBJ whole genome shotgun (WGS) entry which is preliminary data.</text>
</comment>
<evidence type="ECO:0000313" key="4">
    <source>
        <dbReference type="Proteomes" id="UP000683360"/>
    </source>
</evidence>
<dbReference type="Pfam" id="PF10545">
    <property type="entry name" value="MADF_DNA_bdg"/>
    <property type="match status" value="1"/>
</dbReference>
<dbReference type="PANTHER" id="PTHR21505">
    <property type="entry name" value="MADF DOMAIN-CONTAINING PROTEIN-RELATED"/>
    <property type="match status" value="1"/>
</dbReference>
<gene>
    <name evidence="3" type="ORF">MEDL_19862</name>
</gene>